<evidence type="ECO:0000256" key="13">
    <source>
        <dbReference type="SAM" id="Phobius"/>
    </source>
</evidence>
<name>A0A5B8XTN8_9DELT</name>
<organism evidence="14 15">
    <name type="scientific">Microvenator marinus</name>
    <dbReference type="NCBI Taxonomy" id="2600177"/>
    <lineage>
        <taxon>Bacteria</taxon>
        <taxon>Deltaproteobacteria</taxon>
        <taxon>Bradymonadales</taxon>
        <taxon>Microvenatoraceae</taxon>
        <taxon>Microvenator</taxon>
    </lineage>
</organism>
<evidence type="ECO:0000256" key="7">
    <source>
        <dbReference type="ARBA" id="ARBA00022692"/>
    </source>
</evidence>
<keyword evidence="11 13" id="KW-0472">Membrane</keyword>
<gene>
    <name evidence="14" type="ORF">FRD01_18940</name>
</gene>
<evidence type="ECO:0000256" key="1">
    <source>
        <dbReference type="ARBA" id="ARBA00004429"/>
    </source>
</evidence>
<keyword evidence="3" id="KW-0813">Transport</keyword>
<keyword evidence="12" id="KW-0479">Metal-binding</keyword>
<sequence>MRRLKNVLGLLGTIIKWFGVLYIIPLLFALFYGAGATAFIVPMFICLALGWALEKVFPGSDLEVADGFLLVILTWFGVSWLGALPYIIHGVGNLSEPINAFFESASGFTCTGSTIMDEISVEKYSHAIMIWRQMTQWIGGMGILVLAVAVLPRLSVGGVQFLDNEVPGPKMDRLTPHMAETARRLWVLYIGLSVVLFLILLVIGLAGLDPVMTPYQAFAHALTTIPSGGFSPLGRSAEALAPIVQWILVPFMLIAAVNFTLLWFALFKGPRVFWRDTEFKVFMAISMGAGTLLGALLLGADQYPTAEENFRHGFFQMATFISTTGFASTDFAEWKGDSHAILLLLMPIAGCVGSTSGGPKVLRWIIAFKVIVRELVQQIHPSAVRPLRVGERVLHEDVVKGAMIFLVTYLILFVVSVGVLAVDLRIAGIDLPIEDIASAVTATLGNIGPGYGAVGPMAGFGFFPVFSKIWMCVLMIAGRLEVMTLLVLLSPWYWRD</sequence>
<feature type="binding site" evidence="12">
    <location>
        <position position="323"/>
    </location>
    <ligand>
        <name>K(+)</name>
        <dbReference type="ChEBI" id="CHEBI:29103"/>
    </ligand>
</feature>
<evidence type="ECO:0000256" key="3">
    <source>
        <dbReference type="ARBA" id="ARBA00022448"/>
    </source>
</evidence>
<dbReference type="InterPro" id="IPR004772">
    <property type="entry name" value="TrkH"/>
</dbReference>
<evidence type="ECO:0000256" key="10">
    <source>
        <dbReference type="ARBA" id="ARBA00023065"/>
    </source>
</evidence>
<accession>A0A5B8XTN8</accession>
<dbReference type="KEGG" id="bbae:FRD01_18940"/>
<keyword evidence="8 12" id="KW-0630">Potassium</keyword>
<feature type="binding site" evidence="12">
    <location>
        <position position="111"/>
    </location>
    <ligand>
        <name>K(+)</name>
        <dbReference type="ChEBI" id="CHEBI:29103"/>
    </ligand>
</feature>
<dbReference type="PIRSF" id="PIRSF006247">
    <property type="entry name" value="TrkH"/>
    <property type="match status" value="1"/>
</dbReference>
<feature type="transmembrane region" description="Helical" evidence="13">
    <location>
        <begin position="134"/>
        <end position="151"/>
    </location>
</feature>
<dbReference type="InterPro" id="IPR003445">
    <property type="entry name" value="Cat_transpt"/>
</dbReference>
<evidence type="ECO:0000256" key="11">
    <source>
        <dbReference type="ARBA" id="ARBA00023136"/>
    </source>
</evidence>
<feature type="transmembrane region" description="Helical" evidence="13">
    <location>
        <begin position="65"/>
        <end position="88"/>
    </location>
</feature>
<feature type="transmembrane region" description="Helical" evidence="13">
    <location>
        <begin position="7"/>
        <end position="24"/>
    </location>
</feature>
<evidence type="ECO:0000256" key="2">
    <source>
        <dbReference type="ARBA" id="ARBA00009137"/>
    </source>
</evidence>
<dbReference type="GO" id="GO:0015379">
    <property type="term" value="F:potassium:chloride symporter activity"/>
    <property type="evidence" value="ECO:0007669"/>
    <property type="project" value="InterPro"/>
</dbReference>
<keyword evidence="9 13" id="KW-1133">Transmembrane helix</keyword>
<evidence type="ECO:0000256" key="5">
    <source>
        <dbReference type="ARBA" id="ARBA00022519"/>
    </source>
</evidence>
<comment type="similarity">
    <text evidence="2">Belongs to the TrkH potassium transport family.</text>
</comment>
<protein>
    <submittedName>
        <fullName evidence="14">TrkH family potassium uptake protein</fullName>
    </submittedName>
</protein>
<feature type="transmembrane region" description="Helical" evidence="13">
    <location>
        <begin position="469"/>
        <end position="494"/>
    </location>
</feature>
<keyword evidence="10" id="KW-0406">Ion transport</keyword>
<keyword evidence="4" id="KW-1003">Cell membrane</keyword>
<dbReference type="GO" id="GO:0005886">
    <property type="term" value="C:plasma membrane"/>
    <property type="evidence" value="ECO:0007669"/>
    <property type="project" value="UniProtKB-SubCell"/>
</dbReference>
<keyword evidence="15" id="KW-1185">Reference proteome</keyword>
<feature type="transmembrane region" description="Helical" evidence="13">
    <location>
        <begin position="279"/>
        <end position="300"/>
    </location>
</feature>
<feature type="transmembrane region" description="Helical" evidence="13">
    <location>
        <begin position="186"/>
        <end position="208"/>
    </location>
</feature>
<evidence type="ECO:0000256" key="8">
    <source>
        <dbReference type="ARBA" id="ARBA00022958"/>
    </source>
</evidence>
<dbReference type="Proteomes" id="UP000321595">
    <property type="component" value="Chromosome"/>
</dbReference>
<evidence type="ECO:0000256" key="4">
    <source>
        <dbReference type="ARBA" id="ARBA00022475"/>
    </source>
</evidence>
<feature type="transmembrane region" description="Helical" evidence="13">
    <location>
        <begin position="402"/>
        <end position="422"/>
    </location>
</feature>
<dbReference type="PANTHER" id="PTHR32024:SF2">
    <property type="entry name" value="TRK SYSTEM POTASSIUM UPTAKE PROTEIN TRKG-RELATED"/>
    <property type="match status" value="1"/>
</dbReference>
<proteinExistence type="inferred from homology"/>
<dbReference type="GO" id="GO:0046872">
    <property type="term" value="F:metal ion binding"/>
    <property type="evidence" value="ECO:0007669"/>
    <property type="project" value="UniProtKB-KW"/>
</dbReference>
<reference evidence="14 15" key="1">
    <citation type="submission" date="2019-08" db="EMBL/GenBank/DDBJ databases">
        <authorList>
            <person name="Liang Q."/>
        </authorList>
    </citation>
    <scope>NUCLEOTIDE SEQUENCE [LARGE SCALE GENOMIC DNA]</scope>
    <source>
        <strain evidence="14 15">V1718</strain>
    </source>
</reference>
<evidence type="ECO:0000256" key="6">
    <source>
        <dbReference type="ARBA" id="ARBA00022538"/>
    </source>
</evidence>
<keyword evidence="7 13" id="KW-0812">Transmembrane</keyword>
<feature type="binding site" evidence="12">
    <location>
        <position position="228"/>
    </location>
    <ligand>
        <name>K(+)</name>
        <dbReference type="ChEBI" id="CHEBI:29103"/>
    </ligand>
</feature>
<dbReference type="OrthoDB" id="9810952at2"/>
<keyword evidence="5" id="KW-0997">Cell inner membrane</keyword>
<evidence type="ECO:0000313" key="14">
    <source>
        <dbReference type="EMBL" id="QED29272.1"/>
    </source>
</evidence>
<keyword evidence="6" id="KW-0633">Potassium transport</keyword>
<dbReference type="PANTHER" id="PTHR32024">
    <property type="entry name" value="TRK SYSTEM POTASSIUM UPTAKE PROTEIN TRKG-RELATED"/>
    <property type="match status" value="1"/>
</dbReference>
<dbReference type="Pfam" id="PF02386">
    <property type="entry name" value="TrkH"/>
    <property type="match status" value="1"/>
</dbReference>
<evidence type="ECO:0000256" key="12">
    <source>
        <dbReference type="PIRSR" id="PIRSR006247-1"/>
    </source>
</evidence>
<feature type="transmembrane region" description="Helical" evidence="13">
    <location>
        <begin position="30"/>
        <end position="53"/>
    </location>
</feature>
<comment type="subcellular location">
    <subcellularLocation>
        <location evidence="1">Cell inner membrane</location>
        <topology evidence="1">Multi-pass membrane protein</topology>
    </subcellularLocation>
</comment>
<feature type="binding site" evidence="12">
    <location>
        <position position="324"/>
    </location>
    <ligand>
        <name>K(+)</name>
        <dbReference type="ChEBI" id="CHEBI:29103"/>
    </ligand>
</feature>
<dbReference type="EMBL" id="CP042467">
    <property type="protein sequence ID" value="QED29272.1"/>
    <property type="molecule type" value="Genomic_DNA"/>
</dbReference>
<evidence type="ECO:0000256" key="9">
    <source>
        <dbReference type="ARBA" id="ARBA00022989"/>
    </source>
</evidence>
<dbReference type="RefSeq" id="WP_146962505.1">
    <property type="nucleotide sequence ID" value="NZ_CP042467.1"/>
</dbReference>
<feature type="transmembrane region" description="Helical" evidence="13">
    <location>
        <begin position="243"/>
        <end position="267"/>
    </location>
</feature>
<dbReference type="AlphaFoldDB" id="A0A5B8XTN8"/>
<evidence type="ECO:0000313" key="15">
    <source>
        <dbReference type="Proteomes" id="UP000321595"/>
    </source>
</evidence>
<feature type="binding site" evidence="12">
    <location>
        <position position="446"/>
    </location>
    <ligand>
        <name>K(+)</name>
        <dbReference type="ChEBI" id="CHEBI:29103"/>
    </ligand>
</feature>